<organism evidence="1">
    <name type="scientific">Sesamum radiatum</name>
    <name type="common">Black benniseed</name>
    <dbReference type="NCBI Taxonomy" id="300843"/>
    <lineage>
        <taxon>Eukaryota</taxon>
        <taxon>Viridiplantae</taxon>
        <taxon>Streptophyta</taxon>
        <taxon>Embryophyta</taxon>
        <taxon>Tracheophyta</taxon>
        <taxon>Spermatophyta</taxon>
        <taxon>Magnoliopsida</taxon>
        <taxon>eudicotyledons</taxon>
        <taxon>Gunneridae</taxon>
        <taxon>Pentapetalae</taxon>
        <taxon>asterids</taxon>
        <taxon>lamiids</taxon>
        <taxon>Lamiales</taxon>
        <taxon>Pedaliaceae</taxon>
        <taxon>Sesamum</taxon>
    </lineage>
</organism>
<gene>
    <name evidence="1" type="ORF">Sradi_4385900</name>
</gene>
<sequence length="84" mass="9878">MKDNLNARRALKIICNRTELELEHRPNVMPKAAYTLTNKRKRRVYEWISGLKFPDGYASNLSCCIDMTELRMHGMKSHDCDVFM</sequence>
<protein>
    <submittedName>
        <fullName evidence="1">Uncharacterized protein</fullName>
    </submittedName>
</protein>
<evidence type="ECO:0000313" key="1">
    <source>
        <dbReference type="EMBL" id="KAL0345546.1"/>
    </source>
</evidence>
<reference evidence="1" key="2">
    <citation type="journal article" date="2024" name="Plant">
        <title>Genomic evolution and insights into agronomic trait innovations of Sesamum species.</title>
        <authorList>
            <person name="Miao H."/>
            <person name="Wang L."/>
            <person name="Qu L."/>
            <person name="Liu H."/>
            <person name="Sun Y."/>
            <person name="Le M."/>
            <person name="Wang Q."/>
            <person name="Wei S."/>
            <person name="Zheng Y."/>
            <person name="Lin W."/>
            <person name="Duan Y."/>
            <person name="Cao H."/>
            <person name="Xiong S."/>
            <person name="Wang X."/>
            <person name="Wei L."/>
            <person name="Li C."/>
            <person name="Ma Q."/>
            <person name="Ju M."/>
            <person name="Zhao R."/>
            <person name="Li G."/>
            <person name="Mu C."/>
            <person name="Tian Q."/>
            <person name="Mei H."/>
            <person name="Zhang T."/>
            <person name="Gao T."/>
            <person name="Zhang H."/>
        </authorList>
    </citation>
    <scope>NUCLEOTIDE SEQUENCE</scope>
    <source>
        <strain evidence="1">G02</strain>
    </source>
</reference>
<accession>A0AAW2NSQ3</accession>
<reference evidence="1" key="1">
    <citation type="submission" date="2020-06" db="EMBL/GenBank/DDBJ databases">
        <authorList>
            <person name="Li T."/>
            <person name="Hu X."/>
            <person name="Zhang T."/>
            <person name="Song X."/>
            <person name="Zhang H."/>
            <person name="Dai N."/>
            <person name="Sheng W."/>
            <person name="Hou X."/>
            <person name="Wei L."/>
        </authorList>
    </citation>
    <scope>NUCLEOTIDE SEQUENCE</scope>
    <source>
        <strain evidence="1">G02</strain>
        <tissue evidence="1">Leaf</tissue>
    </source>
</reference>
<proteinExistence type="predicted"/>
<comment type="caution">
    <text evidence="1">The sequence shown here is derived from an EMBL/GenBank/DDBJ whole genome shotgun (WGS) entry which is preliminary data.</text>
</comment>
<name>A0AAW2NSQ3_SESRA</name>
<dbReference type="EMBL" id="JACGWJ010000019">
    <property type="protein sequence ID" value="KAL0345546.1"/>
    <property type="molecule type" value="Genomic_DNA"/>
</dbReference>
<dbReference type="AlphaFoldDB" id="A0AAW2NSQ3"/>